<dbReference type="InterPro" id="IPR036527">
    <property type="entry name" value="SCP2_sterol-bd_dom_sf"/>
</dbReference>
<dbReference type="SUPFAM" id="SSF55718">
    <property type="entry name" value="SCP-like"/>
    <property type="match status" value="1"/>
</dbReference>
<dbReference type="Pfam" id="PF02036">
    <property type="entry name" value="SCP2"/>
    <property type="match status" value="1"/>
</dbReference>
<accession>A0A1C3JYM2</accession>
<keyword evidence="4" id="KW-1185">Reference proteome</keyword>
<reference evidence="3 4" key="2">
    <citation type="submission" date="2017-08" db="EMBL/GenBank/DDBJ databases">
        <authorList>
            <person name="de Groot N.N."/>
        </authorList>
    </citation>
    <scope>NUCLEOTIDE SEQUENCE [LARGE SCALE GENOMIC DNA]</scope>
    <source>
        <strain evidence="3">Orrdi1</strain>
    </source>
</reference>
<dbReference type="STRING" id="1851544.ODI_00457"/>
<dbReference type="EMBL" id="LT907988">
    <property type="protein sequence ID" value="SOE49900.1"/>
    <property type="molecule type" value="Genomic_DNA"/>
</dbReference>
<gene>
    <name evidence="2" type="ORF">ODI_00457</name>
    <name evidence="3" type="ORF">ODI_R2380</name>
</gene>
<dbReference type="OrthoDB" id="5292463at2"/>
<sequence length="143" mass="15469">MSLSFTPPAWLAKVGRRLPCGLVSLHGVAGLELARKLAGLTPPAELNGHAYAITVSDLGLRHVFRCEHGRFRPVFQAGADVSLSLTATLSDFIALGQGTLDADTLFFQRRLMISGDTELGLIVKNWLDASQRPAWLARLFGQA</sequence>
<protein>
    <submittedName>
        <fullName evidence="2 3">Lipid carrier protein</fullName>
    </submittedName>
</protein>
<evidence type="ECO:0000313" key="3">
    <source>
        <dbReference type="EMBL" id="SOE49900.1"/>
    </source>
</evidence>
<evidence type="ECO:0000313" key="4">
    <source>
        <dbReference type="Proteomes" id="UP000078558"/>
    </source>
</evidence>
<organism evidence="2 4">
    <name type="scientific">Orrella dioscoreae</name>
    <dbReference type="NCBI Taxonomy" id="1851544"/>
    <lineage>
        <taxon>Bacteria</taxon>
        <taxon>Pseudomonadati</taxon>
        <taxon>Pseudomonadota</taxon>
        <taxon>Betaproteobacteria</taxon>
        <taxon>Burkholderiales</taxon>
        <taxon>Alcaligenaceae</taxon>
        <taxon>Orrella</taxon>
    </lineage>
</organism>
<dbReference type="EMBL" id="FLRC01000007">
    <property type="protein sequence ID" value="SBT24255.1"/>
    <property type="molecule type" value="Genomic_DNA"/>
</dbReference>
<dbReference type="Gene3D" id="3.30.1050.10">
    <property type="entry name" value="SCP2 sterol-binding domain"/>
    <property type="match status" value="1"/>
</dbReference>
<dbReference type="RefSeq" id="WP_067750237.1">
    <property type="nucleotide sequence ID" value="NZ_LT907988.1"/>
</dbReference>
<dbReference type="AlphaFoldDB" id="A0A1C3JYM2"/>
<dbReference type="Proteomes" id="UP000078558">
    <property type="component" value="Chromosome I"/>
</dbReference>
<evidence type="ECO:0000259" key="1">
    <source>
        <dbReference type="Pfam" id="PF02036"/>
    </source>
</evidence>
<dbReference type="InterPro" id="IPR003033">
    <property type="entry name" value="SCP2_sterol-bd_dom"/>
</dbReference>
<reference evidence="2 4" key="1">
    <citation type="submission" date="2016-06" db="EMBL/GenBank/DDBJ databases">
        <authorList>
            <person name="Kjaerup R.B."/>
            <person name="Dalgaard T.S."/>
            <person name="Juul-Madsen H.R."/>
        </authorList>
    </citation>
    <scope>NUCLEOTIDE SEQUENCE [LARGE SCALE GENOMIC DNA]</scope>
    <source>
        <strain evidence="2">Orrdi1</strain>
    </source>
</reference>
<name>A0A1C3JYM2_9BURK</name>
<evidence type="ECO:0000313" key="2">
    <source>
        <dbReference type="EMBL" id="SBT24255.1"/>
    </source>
</evidence>
<proteinExistence type="predicted"/>
<dbReference type="KEGG" id="odi:ODI_R2380"/>
<feature type="domain" description="SCP2" evidence="1">
    <location>
        <begin position="44"/>
        <end position="127"/>
    </location>
</feature>